<dbReference type="RefSeq" id="WP_100792209.1">
    <property type="nucleotide sequence ID" value="NZ_NPDQ01000011.1"/>
</dbReference>
<gene>
    <name evidence="2" type="ORF">EHQ30_12415</name>
</gene>
<protein>
    <submittedName>
        <fullName evidence="2">PilZ domain-containing protein</fullName>
    </submittedName>
</protein>
<evidence type="ECO:0000259" key="1">
    <source>
        <dbReference type="Pfam" id="PF07238"/>
    </source>
</evidence>
<dbReference type="Proteomes" id="UP000297891">
    <property type="component" value="Unassembled WGS sequence"/>
</dbReference>
<dbReference type="SUPFAM" id="SSF141371">
    <property type="entry name" value="PilZ domain-like"/>
    <property type="match status" value="1"/>
</dbReference>
<evidence type="ECO:0000313" key="2">
    <source>
        <dbReference type="EMBL" id="TGK93023.1"/>
    </source>
</evidence>
<dbReference type="GO" id="GO:0035438">
    <property type="term" value="F:cyclic-di-GMP binding"/>
    <property type="evidence" value="ECO:0007669"/>
    <property type="project" value="InterPro"/>
</dbReference>
<comment type="caution">
    <text evidence="2">The sequence shown here is derived from an EMBL/GenBank/DDBJ whole genome shotgun (WGS) entry which is preliminary data.</text>
</comment>
<sequence>MSSERRIYKRISEKVHLTYRVIQSGAGSAQFLPNDKGEGESQDISEGGLLFRTKEPMPLGTRLELELRFPDVKYVLYPKAKVVRLEEFGEGAFYEIGLEFNQMFIDDEKLLLEHIGRLEV</sequence>
<feature type="domain" description="PilZ" evidence="1">
    <location>
        <begin position="27"/>
        <end position="115"/>
    </location>
</feature>
<dbReference type="InterPro" id="IPR009875">
    <property type="entry name" value="PilZ_domain"/>
</dbReference>
<organism evidence="2 3">
    <name type="scientific">Leptospira brenneri</name>
    <dbReference type="NCBI Taxonomy" id="2023182"/>
    <lineage>
        <taxon>Bacteria</taxon>
        <taxon>Pseudomonadati</taxon>
        <taxon>Spirochaetota</taxon>
        <taxon>Spirochaetia</taxon>
        <taxon>Leptospirales</taxon>
        <taxon>Leptospiraceae</taxon>
        <taxon>Leptospira</taxon>
    </lineage>
</organism>
<dbReference type="Pfam" id="PF07238">
    <property type="entry name" value="PilZ"/>
    <property type="match status" value="1"/>
</dbReference>
<dbReference type="AlphaFoldDB" id="A0A2M9XX01"/>
<proteinExistence type="predicted"/>
<reference evidence="2" key="1">
    <citation type="journal article" date="2019" name="PLoS Negl. Trop. Dis.">
        <title>Revisiting the worldwide diversity of Leptospira species in the environment.</title>
        <authorList>
            <person name="Vincent A.T."/>
            <person name="Schiettekatte O."/>
            <person name="Bourhy P."/>
            <person name="Veyrier F.J."/>
            <person name="Picardeau M."/>
        </authorList>
    </citation>
    <scope>NUCLEOTIDE SEQUENCE [LARGE SCALE GENOMIC DNA]</scope>
    <source>
        <strain evidence="2">201800277</strain>
    </source>
</reference>
<dbReference type="OrthoDB" id="334860at2"/>
<name>A0A2M9XX01_9LEPT</name>
<dbReference type="EMBL" id="RQFP01000008">
    <property type="protein sequence ID" value="TGK93023.1"/>
    <property type="molecule type" value="Genomic_DNA"/>
</dbReference>
<dbReference type="Gene3D" id="2.40.10.220">
    <property type="entry name" value="predicted glycosyltransferase like domains"/>
    <property type="match status" value="1"/>
</dbReference>
<keyword evidence="3" id="KW-1185">Reference proteome</keyword>
<accession>A0A2M9XX01</accession>
<evidence type="ECO:0000313" key="3">
    <source>
        <dbReference type="Proteomes" id="UP000297891"/>
    </source>
</evidence>